<dbReference type="EMBL" id="JAIWIU010000025">
    <property type="protein sequence ID" value="MCA2015293.1"/>
    <property type="molecule type" value="Genomic_DNA"/>
</dbReference>
<gene>
    <name evidence="2" type="ORF">LDJ79_04165</name>
</gene>
<sequence length="387" mass="43142">MKLPYLLLITSIGSGVIGYGVSQTLSSPEQTTTATANSDEQPNDDDYLSSDTFATTEESPQQDVVFTSDSAGSNIVERELNRYGYSLSNLDKMQWNDFIGQKSLDYWAKDLRAQLTLLNLAISENNTKLIERLLSRKMTIDAAPTHDDFPLMVAAENANLVNFRLIVDHIQNLNSPNYQSIVRLIQRSNDLSLGKSKIDYLFNSGYLFDDMYFHILPQLAFTDNLEDSILVNTLVTIDPNSKIRENGPILLAEMIQNGANDEMVRALLPDLDISTLDTRARKSLLISSLSSKRIQDPATITALIDKGLDVNVEDGRMPSILGISVVLLNRVDNDDEFEIQKEKLTALVNSGAKLTDREKKKSHLANLFNSLKIPEEQKQQINAALGL</sequence>
<reference evidence="3" key="1">
    <citation type="submission" date="2023-07" db="EMBL/GenBank/DDBJ databases">
        <title>Molecular identification of indigenous halophilic bacteria isolated from red sea cost, biodegradation of synthetic dyes and assessment of degraded metabolite toxicity.</title>
        <authorList>
            <person name="Chaieb K."/>
            <person name="Altayb H.N."/>
        </authorList>
    </citation>
    <scope>NUCLEOTIDE SEQUENCE [LARGE SCALE GENOMIC DNA]</scope>
    <source>
        <strain evidence="3">K20</strain>
    </source>
</reference>
<keyword evidence="3" id="KW-1185">Reference proteome</keyword>
<organism evidence="2 3">
    <name type="scientific">Vibrio tritonius</name>
    <dbReference type="NCBI Taxonomy" id="1435069"/>
    <lineage>
        <taxon>Bacteria</taxon>
        <taxon>Pseudomonadati</taxon>
        <taxon>Pseudomonadota</taxon>
        <taxon>Gammaproteobacteria</taxon>
        <taxon>Vibrionales</taxon>
        <taxon>Vibrionaceae</taxon>
        <taxon>Vibrio</taxon>
    </lineage>
</organism>
<dbReference type="Proteomes" id="UP001199044">
    <property type="component" value="Unassembled WGS sequence"/>
</dbReference>
<dbReference type="RefSeq" id="WP_225249695.1">
    <property type="nucleotide sequence ID" value="NZ_JAIWIU010000025.1"/>
</dbReference>
<feature type="region of interest" description="Disordered" evidence="1">
    <location>
        <begin position="32"/>
        <end position="51"/>
    </location>
</feature>
<evidence type="ECO:0000256" key="1">
    <source>
        <dbReference type="SAM" id="MobiDB-lite"/>
    </source>
</evidence>
<dbReference type="SUPFAM" id="SSF48403">
    <property type="entry name" value="Ankyrin repeat"/>
    <property type="match status" value="1"/>
</dbReference>
<comment type="caution">
    <text evidence="2">The sequence shown here is derived from an EMBL/GenBank/DDBJ whole genome shotgun (WGS) entry which is preliminary data.</text>
</comment>
<protein>
    <recommendedName>
        <fullName evidence="4">Ankyrin</fullName>
    </recommendedName>
</protein>
<dbReference type="InterPro" id="IPR036770">
    <property type="entry name" value="Ankyrin_rpt-contain_sf"/>
</dbReference>
<accession>A0ABS7YHY6</accession>
<evidence type="ECO:0000313" key="2">
    <source>
        <dbReference type="EMBL" id="MCA2015293.1"/>
    </source>
</evidence>
<evidence type="ECO:0000313" key="3">
    <source>
        <dbReference type="Proteomes" id="UP001199044"/>
    </source>
</evidence>
<proteinExistence type="predicted"/>
<evidence type="ECO:0008006" key="4">
    <source>
        <dbReference type="Google" id="ProtNLM"/>
    </source>
</evidence>
<dbReference type="Gene3D" id="1.25.40.20">
    <property type="entry name" value="Ankyrin repeat-containing domain"/>
    <property type="match status" value="1"/>
</dbReference>
<name>A0ABS7YHY6_9VIBR</name>